<accession>A0A9N9H5F8</accession>
<sequence length="162" mass="19129">PAIVSAIHKTFPSTKHNYCIWHLRKNFDKNLRGIQSTQRVEGYNSLIKRSVKSLATLFELDTHIQSLLNKEQQFERHEQSNQNLTVGLPNVVRRYFKRIDAIIKKFLTPRVLKMQHNQMNESLLYQQSDNKEQSDNEEQGDDKEQDDDKEQNDDKEQGDDEE</sequence>
<proteinExistence type="predicted"/>
<organism evidence="2 3">
    <name type="scientific">Funneliformis mosseae</name>
    <name type="common">Endomycorrhizal fungus</name>
    <name type="synonym">Glomus mosseae</name>
    <dbReference type="NCBI Taxonomy" id="27381"/>
    <lineage>
        <taxon>Eukaryota</taxon>
        <taxon>Fungi</taxon>
        <taxon>Fungi incertae sedis</taxon>
        <taxon>Mucoromycota</taxon>
        <taxon>Glomeromycotina</taxon>
        <taxon>Glomeromycetes</taxon>
        <taxon>Glomerales</taxon>
        <taxon>Glomeraceae</taxon>
        <taxon>Funneliformis</taxon>
    </lineage>
</organism>
<name>A0A9N9H5F8_FUNMO</name>
<evidence type="ECO:0000313" key="2">
    <source>
        <dbReference type="EMBL" id="CAG8650149.1"/>
    </source>
</evidence>
<reference evidence="2" key="1">
    <citation type="submission" date="2021-06" db="EMBL/GenBank/DDBJ databases">
        <authorList>
            <person name="Kallberg Y."/>
            <person name="Tangrot J."/>
            <person name="Rosling A."/>
        </authorList>
    </citation>
    <scope>NUCLEOTIDE SEQUENCE</scope>
    <source>
        <strain evidence="2">87-6 pot B 2015</strain>
    </source>
</reference>
<protein>
    <submittedName>
        <fullName evidence="2">12174_t:CDS:1</fullName>
    </submittedName>
</protein>
<feature type="compositionally biased region" description="Acidic residues" evidence="1">
    <location>
        <begin position="135"/>
        <end position="162"/>
    </location>
</feature>
<gene>
    <name evidence="2" type="ORF">FMOSSE_LOCUS11433</name>
</gene>
<evidence type="ECO:0000256" key="1">
    <source>
        <dbReference type="SAM" id="MobiDB-lite"/>
    </source>
</evidence>
<dbReference type="Proteomes" id="UP000789375">
    <property type="component" value="Unassembled WGS sequence"/>
</dbReference>
<feature type="region of interest" description="Disordered" evidence="1">
    <location>
        <begin position="124"/>
        <end position="162"/>
    </location>
</feature>
<dbReference type="AlphaFoldDB" id="A0A9N9H5F8"/>
<evidence type="ECO:0000313" key="3">
    <source>
        <dbReference type="Proteomes" id="UP000789375"/>
    </source>
</evidence>
<feature type="non-terminal residue" evidence="2">
    <location>
        <position position="162"/>
    </location>
</feature>
<dbReference type="EMBL" id="CAJVPP010004450">
    <property type="protein sequence ID" value="CAG8650149.1"/>
    <property type="molecule type" value="Genomic_DNA"/>
</dbReference>
<keyword evidence="3" id="KW-1185">Reference proteome</keyword>
<comment type="caution">
    <text evidence="2">The sequence shown here is derived from an EMBL/GenBank/DDBJ whole genome shotgun (WGS) entry which is preliminary data.</text>
</comment>